<gene>
    <name evidence="13" type="primary">aceK</name>
    <name evidence="13" type="ORF">AMPC_18670</name>
</gene>
<reference evidence="14" key="1">
    <citation type="journal article" date="2022" name="Int. J. Syst. Evol. Microbiol.">
        <title>Anaeromyxobacter oryzae sp. nov., Anaeromyxobacter diazotrophicus sp. nov. and Anaeromyxobacter paludicola sp. nov., isolated from paddy soils.</title>
        <authorList>
            <person name="Itoh H."/>
            <person name="Xu Z."/>
            <person name="Mise K."/>
            <person name="Masuda Y."/>
            <person name="Ushijima N."/>
            <person name="Hayakawa C."/>
            <person name="Shiratori Y."/>
            <person name="Senoo K."/>
        </authorList>
    </citation>
    <scope>NUCLEOTIDE SEQUENCE [LARGE SCALE GENOMIC DNA]</scope>
    <source>
        <strain evidence="14">Red630</strain>
    </source>
</reference>
<dbReference type="Pfam" id="PF06315">
    <property type="entry name" value="AceK_kinase"/>
    <property type="match status" value="1"/>
</dbReference>
<keyword evidence="9" id="KW-0067">ATP-binding</keyword>
<dbReference type="HAMAP" id="MF_00747">
    <property type="entry name" value="AceK"/>
    <property type="match status" value="1"/>
</dbReference>
<dbReference type="PANTHER" id="PTHR39559">
    <property type="match status" value="1"/>
</dbReference>
<sequence length="580" mass="65910">MRAARPESELDLAEWGADAILRSYELFREEFNRITGRARARFEARDWRGIQQDAVERLDLRPRSVQELVQALEARCAGAAERHALFAGMKRLYAARMAGRHDVELAETFFNSATRRVLGTVGVQPDQEFVASDWELLAAPSAEPVYATYRPEGGTEALFRRLLGDRAFRVPWRDLAGDARLAAAELDAFLASTLDGRPLDAVELARPVFFRNKGAYLVGRLRRGDALSPLLLPLLNGEGGIALDAVLLTERDASIVFSFTRSYFHVEIDRPHDLVWFVKSLLPTKRVSEIYIGLGYNKHGKTELYRELQEHLAHGHDRFRVAAGVPGMVMAVFTLPSLDLVFKVIKDRFPAPKSTTRAEVMRKYALVFRHDRAGRLVDAQEFEHLAFERARFEPALLEALLRDCGESVRLEGDRVVVRHLYAERRLVPLDLYVRDHDEPGARDAVLDYGQCIRDLAATNTFPGDLLLKNFGVTRHGRVIFYDYDELCPVTECRFRDLPAPRDDGEETAAEPWFYVADEDVFPEEFLRFLGLPGPLREAFLSAHAELLTAGFWRRCQERLRAGEVIDIFPYRQSQRLGHSG</sequence>
<dbReference type="InterPro" id="IPR010452">
    <property type="entry name" value="Isocitrate_DH_AceK"/>
</dbReference>
<keyword evidence="10" id="KW-0904">Protein phosphatase</keyword>
<dbReference type="GO" id="GO:0016301">
    <property type="term" value="F:kinase activity"/>
    <property type="evidence" value="ECO:0007669"/>
    <property type="project" value="UniProtKB-KW"/>
</dbReference>
<keyword evidence="2" id="KW-0963">Cytoplasm</keyword>
<proteinExistence type="inferred from homology"/>
<evidence type="ECO:0000256" key="10">
    <source>
        <dbReference type="ARBA" id="ARBA00022912"/>
    </source>
</evidence>
<keyword evidence="1" id="KW-0329">Glyoxylate bypass</keyword>
<dbReference type="PIRSF" id="PIRSF000719">
    <property type="entry name" value="AceK"/>
    <property type="match status" value="1"/>
</dbReference>
<evidence type="ECO:0000256" key="7">
    <source>
        <dbReference type="ARBA" id="ARBA00022777"/>
    </source>
</evidence>
<feature type="domain" description="Isocitrate dehydrogenase kinase/phosphatase (AceK) regulatory" evidence="12">
    <location>
        <begin position="17"/>
        <end position="314"/>
    </location>
</feature>
<protein>
    <submittedName>
        <fullName evidence="13">Isocitrate dehydrogenase kinase/phosphatase</fullName>
    </submittedName>
</protein>
<keyword evidence="3" id="KW-0723">Serine/threonine-protein kinase</keyword>
<evidence type="ECO:0000313" key="13">
    <source>
        <dbReference type="EMBL" id="BDG08754.1"/>
    </source>
</evidence>
<feature type="domain" description="Isocitrate dehydrogenase kinase/phosphatase (AceK) kinase" evidence="11">
    <location>
        <begin position="317"/>
        <end position="572"/>
    </location>
</feature>
<dbReference type="Pfam" id="PF20423">
    <property type="entry name" value="AceK_regulatory"/>
    <property type="match status" value="1"/>
</dbReference>
<name>A0ABN6N6E7_9BACT</name>
<dbReference type="RefSeq" id="WP_248345955.1">
    <property type="nucleotide sequence ID" value="NZ_AP025592.1"/>
</dbReference>
<dbReference type="NCBIfam" id="NF002804">
    <property type="entry name" value="PRK02946.1"/>
    <property type="match status" value="1"/>
</dbReference>
<keyword evidence="7 13" id="KW-0418">Kinase</keyword>
<evidence type="ECO:0000256" key="5">
    <source>
        <dbReference type="ARBA" id="ARBA00022679"/>
    </source>
</evidence>
<evidence type="ECO:0000256" key="8">
    <source>
        <dbReference type="ARBA" id="ARBA00022801"/>
    </source>
</evidence>
<evidence type="ECO:0000256" key="2">
    <source>
        <dbReference type="ARBA" id="ARBA00022490"/>
    </source>
</evidence>
<dbReference type="Proteomes" id="UP001162734">
    <property type="component" value="Chromosome"/>
</dbReference>
<evidence type="ECO:0000259" key="11">
    <source>
        <dbReference type="Pfam" id="PF06315"/>
    </source>
</evidence>
<evidence type="ECO:0000256" key="4">
    <source>
        <dbReference type="ARBA" id="ARBA00022532"/>
    </source>
</evidence>
<dbReference type="InterPro" id="IPR046854">
    <property type="entry name" value="AceK_regulatory"/>
</dbReference>
<evidence type="ECO:0000313" key="14">
    <source>
        <dbReference type="Proteomes" id="UP001162734"/>
    </source>
</evidence>
<organism evidence="13 14">
    <name type="scientific">Anaeromyxobacter paludicola</name>
    <dbReference type="NCBI Taxonomy" id="2918171"/>
    <lineage>
        <taxon>Bacteria</taxon>
        <taxon>Pseudomonadati</taxon>
        <taxon>Myxococcota</taxon>
        <taxon>Myxococcia</taxon>
        <taxon>Myxococcales</taxon>
        <taxon>Cystobacterineae</taxon>
        <taxon>Anaeromyxobacteraceae</taxon>
        <taxon>Anaeromyxobacter</taxon>
    </lineage>
</organism>
<keyword evidence="8" id="KW-0378">Hydrolase</keyword>
<dbReference type="PANTHER" id="PTHR39559:SF1">
    <property type="entry name" value="ISOCITRATE DEHYDROGENASE KINASE_PHOSPHATASE"/>
    <property type="match status" value="1"/>
</dbReference>
<dbReference type="EMBL" id="AP025592">
    <property type="protein sequence ID" value="BDG08754.1"/>
    <property type="molecule type" value="Genomic_DNA"/>
</dbReference>
<accession>A0ABN6N6E7</accession>
<keyword evidence="4" id="KW-0816">Tricarboxylic acid cycle</keyword>
<keyword evidence="6" id="KW-0547">Nucleotide-binding</keyword>
<evidence type="ECO:0000256" key="3">
    <source>
        <dbReference type="ARBA" id="ARBA00022527"/>
    </source>
</evidence>
<dbReference type="InterPro" id="IPR046855">
    <property type="entry name" value="AceK_kinase"/>
</dbReference>
<keyword evidence="5" id="KW-0808">Transferase</keyword>
<evidence type="ECO:0000259" key="12">
    <source>
        <dbReference type="Pfam" id="PF20423"/>
    </source>
</evidence>
<evidence type="ECO:0000256" key="6">
    <source>
        <dbReference type="ARBA" id="ARBA00022741"/>
    </source>
</evidence>
<evidence type="ECO:0000256" key="1">
    <source>
        <dbReference type="ARBA" id="ARBA00022435"/>
    </source>
</evidence>
<evidence type="ECO:0000256" key="9">
    <source>
        <dbReference type="ARBA" id="ARBA00022840"/>
    </source>
</evidence>
<keyword evidence="14" id="KW-1185">Reference proteome</keyword>